<dbReference type="PANTHER" id="PTHR44329">
    <property type="entry name" value="SERINE/THREONINE-PROTEIN KINASE TNNI3K-RELATED"/>
    <property type="match status" value="1"/>
</dbReference>
<evidence type="ECO:0000313" key="5">
    <source>
        <dbReference type="Proteomes" id="UP001497512"/>
    </source>
</evidence>
<feature type="domain" description="Protein kinase" evidence="3">
    <location>
        <begin position="122"/>
        <end position="417"/>
    </location>
</feature>
<dbReference type="PROSITE" id="PS50011">
    <property type="entry name" value="PROTEIN_KINASE_DOM"/>
    <property type="match status" value="1"/>
</dbReference>
<dbReference type="Pfam" id="PF12796">
    <property type="entry name" value="Ank_2"/>
    <property type="match status" value="1"/>
</dbReference>
<dbReference type="Proteomes" id="UP001497512">
    <property type="component" value="Chromosome 17"/>
</dbReference>
<sequence>MDGGRFKLGRLSSLAPEDKLEDALSSVEADKLKTAKDLESVAELLYCACKGDVQGIEGSLAKGVNVDAADFDGRTALHLAACEGQLKVVEFLISKGANVNPADRWGSTPLADAQHYKNAEVCKFLEEHGGRSSKQSLQVRSRKEVPEYEIDPSKLIFTKTKVLTGKYRVAIWHGTKVAVKELYTGDLADEGLRQFRSELDLLQKLRHPNVVQFLGAVTQSAPLMIITEFLPGLDLAEHLKKGRLDPEKAVIYALDIARGMNYLHEHKPEAIIHRDLKPSNLLRDAKHLKVADFGLSLPTHDPDTNDYKMLKRKGTSCRYMAPELYQDRPYNKCVDVFSFALIVQEMMEGVRPFESLEAEEVAKIYANEDRRPPFKHHARRYPNGLKNLIEECWSTEPTHRPSFAAIITRLTDIQSEMGGRRCLGIPITKCIPQDP</sequence>
<dbReference type="EMBL" id="OZ019909">
    <property type="protein sequence ID" value="CAK9208977.1"/>
    <property type="molecule type" value="Genomic_DNA"/>
</dbReference>
<dbReference type="InterPro" id="IPR036770">
    <property type="entry name" value="Ankyrin_rpt-contain_sf"/>
</dbReference>
<keyword evidence="5" id="KW-1185">Reference proteome</keyword>
<dbReference type="CDD" id="cd13999">
    <property type="entry name" value="STKc_MAP3K-like"/>
    <property type="match status" value="1"/>
</dbReference>
<dbReference type="Gene3D" id="1.25.40.20">
    <property type="entry name" value="Ankyrin repeat-containing domain"/>
    <property type="match status" value="1"/>
</dbReference>
<feature type="repeat" description="ANK" evidence="2">
    <location>
        <begin position="72"/>
        <end position="104"/>
    </location>
</feature>
<dbReference type="SMART" id="SM00248">
    <property type="entry name" value="ANK"/>
    <property type="match status" value="2"/>
</dbReference>
<evidence type="ECO:0000256" key="1">
    <source>
        <dbReference type="ARBA" id="ARBA00005843"/>
    </source>
</evidence>
<dbReference type="SUPFAM" id="SSF56112">
    <property type="entry name" value="Protein kinase-like (PK-like)"/>
    <property type="match status" value="1"/>
</dbReference>
<dbReference type="Gene3D" id="1.10.510.10">
    <property type="entry name" value="Transferase(Phosphotransferase) domain 1"/>
    <property type="match status" value="1"/>
</dbReference>
<comment type="similarity">
    <text evidence="1">Belongs to the protein kinase superfamily. TKL Ser/Thr protein kinase family.</text>
</comment>
<dbReference type="InterPro" id="IPR001245">
    <property type="entry name" value="Ser-Thr/Tyr_kinase_cat_dom"/>
</dbReference>
<dbReference type="Pfam" id="PF07714">
    <property type="entry name" value="PK_Tyr_Ser-Thr"/>
    <property type="match status" value="1"/>
</dbReference>
<keyword evidence="2" id="KW-0040">ANK repeat</keyword>
<organism evidence="4 5">
    <name type="scientific">Sphagnum troendelagicum</name>
    <dbReference type="NCBI Taxonomy" id="128251"/>
    <lineage>
        <taxon>Eukaryota</taxon>
        <taxon>Viridiplantae</taxon>
        <taxon>Streptophyta</taxon>
        <taxon>Embryophyta</taxon>
        <taxon>Bryophyta</taxon>
        <taxon>Sphagnophytina</taxon>
        <taxon>Sphagnopsida</taxon>
        <taxon>Sphagnales</taxon>
        <taxon>Sphagnaceae</taxon>
        <taxon>Sphagnum</taxon>
    </lineage>
</organism>
<dbReference type="SMART" id="SM00220">
    <property type="entry name" value="S_TKc"/>
    <property type="match status" value="1"/>
</dbReference>
<dbReference type="InterPro" id="IPR002110">
    <property type="entry name" value="Ankyrin_rpt"/>
</dbReference>
<proteinExistence type="inferred from homology"/>
<dbReference type="PIRSF" id="PIRSF000654">
    <property type="entry name" value="Integrin-linked_kinase"/>
    <property type="match status" value="1"/>
</dbReference>
<evidence type="ECO:0000256" key="2">
    <source>
        <dbReference type="PROSITE-ProRule" id="PRU00023"/>
    </source>
</evidence>
<dbReference type="InterPro" id="IPR011009">
    <property type="entry name" value="Kinase-like_dom_sf"/>
</dbReference>
<dbReference type="InterPro" id="IPR051681">
    <property type="entry name" value="Ser/Thr_Kinases-Pseudokinases"/>
</dbReference>
<dbReference type="PANTHER" id="PTHR44329:SF140">
    <property type="entry name" value="INACTIVE PROTEIN TYROSINE KINASE PTKL"/>
    <property type="match status" value="1"/>
</dbReference>
<dbReference type="SUPFAM" id="SSF48403">
    <property type="entry name" value="Ankyrin repeat"/>
    <property type="match status" value="1"/>
</dbReference>
<evidence type="ECO:0000313" key="4">
    <source>
        <dbReference type="EMBL" id="CAK9208977.1"/>
    </source>
</evidence>
<reference evidence="4" key="1">
    <citation type="submission" date="2024-02" db="EMBL/GenBank/DDBJ databases">
        <authorList>
            <consortium name="ELIXIR-Norway"/>
            <consortium name="Elixir Norway"/>
        </authorList>
    </citation>
    <scope>NUCLEOTIDE SEQUENCE</scope>
</reference>
<name>A0ABP0TZK8_9BRYO</name>
<dbReference type="InterPro" id="IPR000719">
    <property type="entry name" value="Prot_kinase_dom"/>
</dbReference>
<accession>A0ABP0TZK8</accession>
<evidence type="ECO:0000259" key="3">
    <source>
        <dbReference type="PROSITE" id="PS50011"/>
    </source>
</evidence>
<dbReference type="PROSITE" id="PS50297">
    <property type="entry name" value="ANK_REP_REGION"/>
    <property type="match status" value="1"/>
</dbReference>
<protein>
    <recommendedName>
        <fullName evidence="3">Protein kinase domain-containing protein</fullName>
    </recommendedName>
</protein>
<dbReference type="Gene3D" id="3.30.200.20">
    <property type="entry name" value="Phosphorylase Kinase, domain 1"/>
    <property type="match status" value="1"/>
</dbReference>
<dbReference type="PROSITE" id="PS50088">
    <property type="entry name" value="ANK_REPEAT"/>
    <property type="match status" value="1"/>
</dbReference>
<gene>
    <name evidence="4" type="ORF">CSSPTR1EN2_LOCUS9453</name>
</gene>